<dbReference type="GO" id="GO:0046061">
    <property type="term" value="P:dATP catabolic process"/>
    <property type="evidence" value="ECO:0007669"/>
    <property type="project" value="TreeGrafter"/>
</dbReference>
<dbReference type="GO" id="GO:0046052">
    <property type="term" value="P:UTP catabolic process"/>
    <property type="evidence" value="ECO:0007669"/>
    <property type="project" value="TreeGrafter"/>
</dbReference>
<dbReference type="Pfam" id="PF03819">
    <property type="entry name" value="MazG"/>
    <property type="match status" value="1"/>
</dbReference>
<dbReference type="Gene3D" id="1.10.287.1080">
    <property type="entry name" value="MazG-like"/>
    <property type="match status" value="2"/>
</dbReference>
<evidence type="ECO:0000313" key="3">
    <source>
        <dbReference type="Proteomes" id="UP000663859"/>
    </source>
</evidence>
<name>A0A8J2BS13_9BACT</name>
<dbReference type="GO" id="GO:0046047">
    <property type="term" value="P:TTP catabolic process"/>
    <property type="evidence" value="ECO:0007669"/>
    <property type="project" value="TreeGrafter"/>
</dbReference>
<dbReference type="Proteomes" id="UP000663859">
    <property type="component" value="Unassembled WGS sequence"/>
</dbReference>
<dbReference type="InterPro" id="IPR004518">
    <property type="entry name" value="MazG-like_dom"/>
</dbReference>
<gene>
    <name evidence="2" type="ORF">MPNT_150016</name>
</gene>
<dbReference type="RefSeq" id="WP_174582945.1">
    <property type="nucleotide sequence ID" value="NZ_CAJNOB010000007.1"/>
</dbReference>
<dbReference type="NCBIfam" id="NF007113">
    <property type="entry name" value="PRK09562.1"/>
    <property type="match status" value="1"/>
</dbReference>
<dbReference type="EMBL" id="CAJNOB010000007">
    <property type="protein sequence ID" value="CAF0693916.1"/>
    <property type="molecule type" value="Genomic_DNA"/>
</dbReference>
<dbReference type="CDD" id="cd11528">
    <property type="entry name" value="NTP-PPase_MazG_Nterm"/>
    <property type="match status" value="1"/>
</dbReference>
<evidence type="ECO:0000313" key="2">
    <source>
        <dbReference type="EMBL" id="CAF0693916.1"/>
    </source>
</evidence>
<organism evidence="2 3">
    <name type="scientific">Candidatus Methylacidithermus pantelleriae</name>
    <dbReference type="NCBI Taxonomy" id="2744239"/>
    <lineage>
        <taxon>Bacteria</taxon>
        <taxon>Pseudomonadati</taxon>
        <taxon>Verrucomicrobiota</taxon>
        <taxon>Methylacidiphilae</taxon>
        <taxon>Methylacidiphilales</taxon>
        <taxon>Methylacidiphilaceae</taxon>
        <taxon>Candidatus Methylacidithermus</taxon>
    </lineage>
</organism>
<dbReference type="GO" id="GO:0006203">
    <property type="term" value="P:dGTP catabolic process"/>
    <property type="evidence" value="ECO:0007669"/>
    <property type="project" value="TreeGrafter"/>
</dbReference>
<dbReference type="PANTHER" id="PTHR30522:SF0">
    <property type="entry name" value="NUCLEOSIDE TRIPHOSPHATE PYROPHOSPHOHYDROLASE"/>
    <property type="match status" value="1"/>
</dbReference>
<dbReference type="SUPFAM" id="SSF101386">
    <property type="entry name" value="all-alpha NTP pyrophosphatases"/>
    <property type="match status" value="2"/>
</dbReference>
<dbReference type="PANTHER" id="PTHR30522">
    <property type="entry name" value="NUCLEOSIDE TRIPHOSPHATE PYROPHOSPHOHYDROLASE"/>
    <property type="match status" value="1"/>
</dbReference>
<accession>A0A8J2BS13</accession>
<dbReference type="NCBIfam" id="TIGR00444">
    <property type="entry name" value="mazG"/>
    <property type="match status" value="1"/>
</dbReference>
<feature type="domain" description="NTP pyrophosphohydrolase MazG-like" evidence="1">
    <location>
        <begin position="31"/>
        <end position="104"/>
    </location>
</feature>
<comment type="caution">
    <text evidence="2">The sequence shown here is derived from an EMBL/GenBank/DDBJ whole genome shotgun (WGS) entry which is preliminary data.</text>
</comment>
<dbReference type="InterPro" id="IPR011551">
    <property type="entry name" value="NTP_PyrPHydrolase_MazG"/>
</dbReference>
<reference evidence="2" key="1">
    <citation type="submission" date="2021-02" db="EMBL/GenBank/DDBJ databases">
        <authorList>
            <person name="Cremers G."/>
            <person name="Picone N."/>
        </authorList>
    </citation>
    <scope>NUCLEOTIDE SEQUENCE</scope>
    <source>
        <strain evidence="2">PQ17</strain>
    </source>
</reference>
<dbReference type="FunFam" id="1.10.287.1080:FF:000001">
    <property type="entry name" value="Nucleoside triphosphate pyrophosphohydrolase"/>
    <property type="match status" value="1"/>
</dbReference>
<keyword evidence="3" id="KW-1185">Reference proteome</keyword>
<protein>
    <submittedName>
        <fullName evidence="2">Nucleoside triphosphate pyrophosphohydrolase</fullName>
    </submittedName>
</protein>
<dbReference type="GO" id="GO:0046081">
    <property type="term" value="P:dUTP catabolic process"/>
    <property type="evidence" value="ECO:0007669"/>
    <property type="project" value="TreeGrafter"/>
</dbReference>
<sequence>MNTLPQDPIQRLEELLRILRGPKGCPWDREQTHQSLKGQLLEECYETVEAIDSGQAEALKEELGDLLLHIAFHAQLAHEANQFDLKEIAEEACQKILRRHPHVFGDQPEPLSSQGVVERWNQIKKAEKKDRSSELDGIPKPLPSLLRAEKLAKRARGAGLSFPEPSWLVNRVRELVQKLQAMSDEDGCTAETVLGELLWTVVCLALCHKLSAEELLRKSLHDFEARFRHKENSLRKEKKTWQELPHEEAYATWFDVEANTHPKDNRPLP</sequence>
<dbReference type="GO" id="GO:0006950">
    <property type="term" value="P:response to stress"/>
    <property type="evidence" value="ECO:0007669"/>
    <property type="project" value="UniProtKB-ARBA"/>
</dbReference>
<dbReference type="AlphaFoldDB" id="A0A8J2BS13"/>
<evidence type="ECO:0000259" key="1">
    <source>
        <dbReference type="Pfam" id="PF03819"/>
    </source>
</evidence>
<dbReference type="GO" id="GO:0046076">
    <property type="term" value="P:dTTP catabolic process"/>
    <property type="evidence" value="ECO:0007669"/>
    <property type="project" value="TreeGrafter"/>
</dbReference>
<proteinExistence type="predicted"/>
<dbReference type="InterPro" id="IPR048015">
    <property type="entry name" value="NTP-PPase_MazG-like_N"/>
</dbReference>
<dbReference type="GO" id="GO:0047429">
    <property type="term" value="F:nucleoside triphosphate diphosphatase activity"/>
    <property type="evidence" value="ECO:0007669"/>
    <property type="project" value="TreeGrafter"/>
</dbReference>